<keyword evidence="2" id="KW-1185">Reference proteome</keyword>
<accession>A0A8J3IEF6</accession>
<evidence type="ECO:0000313" key="1">
    <source>
        <dbReference type="EMBL" id="GHO50853.1"/>
    </source>
</evidence>
<organism evidence="1 2">
    <name type="scientific">Ktedonospora formicarum</name>
    <dbReference type="NCBI Taxonomy" id="2778364"/>
    <lineage>
        <taxon>Bacteria</taxon>
        <taxon>Bacillati</taxon>
        <taxon>Chloroflexota</taxon>
        <taxon>Ktedonobacteria</taxon>
        <taxon>Ktedonobacterales</taxon>
        <taxon>Ktedonobacteraceae</taxon>
        <taxon>Ktedonospora</taxon>
    </lineage>
</organism>
<proteinExistence type="predicted"/>
<protein>
    <submittedName>
        <fullName evidence="1">Uncharacterized protein</fullName>
    </submittedName>
</protein>
<dbReference type="Proteomes" id="UP000612362">
    <property type="component" value="Unassembled WGS sequence"/>
</dbReference>
<reference evidence="1" key="1">
    <citation type="submission" date="2020-10" db="EMBL/GenBank/DDBJ databases">
        <title>Taxonomic study of unclassified bacteria belonging to the class Ktedonobacteria.</title>
        <authorList>
            <person name="Yabe S."/>
            <person name="Wang C.M."/>
            <person name="Zheng Y."/>
            <person name="Sakai Y."/>
            <person name="Cavaletti L."/>
            <person name="Monciardini P."/>
            <person name="Donadio S."/>
        </authorList>
    </citation>
    <scope>NUCLEOTIDE SEQUENCE</scope>
    <source>
        <strain evidence="1">SOSP1-1</strain>
    </source>
</reference>
<comment type="caution">
    <text evidence="1">The sequence shown here is derived from an EMBL/GenBank/DDBJ whole genome shotgun (WGS) entry which is preliminary data.</text>
</comment>
<dbReference type="EMBL" id="BNJF01000009">
    <property type="protein sequence ID" value="GHO50853.1"/>
    <property type="molecule type" value="Genomic_DNA"/>
</dbReference>
<dbReference type="AlphaFoldDB" id="A0A8J3IEF6"/>
<evidence type="ECO:0000313" key="2">
    <source>
        <dbReference type="Proteomes" id="UP000612362"/>
    </source>
</evidence>
<name>A0A8J3IEF6_9CHLR</name>
<sequence length="203" mass="22646">MKKRIPDSSHTFPLSPAVPTQWKKSAHLRKVFAVLEQALARSEQGGMLLILDEDMIVSLALMGIEHLLHQNPHQHLLWLVKRHQKAVCLKAWEQAQAWGDGSPLRDRFTMTPLPQKASEAQVCIAAVTDIQLAVDITPRHPFFLTLDAVLCSEVLDHPGPALTHMLEIFCSLEKRVIGLGATILEDVDASLFPRIIDTKSQTT</sequence>
<gene>
    <name evidence="1" type="ORF">KSX_90160</name>
</gene>
<dbReference type="RefSeq" id="WP_220199808.1">
    <property type="nucleotide sequence ID" value="NZ_BNJF01000009.1"/>
</dbReference>